<dbReference type="Proteomes" id="UP000598146">
    <property type="component" value="Unassembled WGS sequence"/>
</dbReference>
<reference evidence="1" key="1">
    <citation type="submission" date="2020-11" db="EMBL/GenBank/DDBJ databases">
        <title>Isolation and identification of active actinomycetes.</title>
        <authorList>
            <person name="Sun X."/>
        </authorList>
    </citation>
    <scope>NUCLEOTIDE SEQUENCE</scope>
    <source>
        <strain evidence="1">NEAU-A11</strain>
    </source>
</reference>
<protein>
    <submittedName>
        <fullName evidence="1">Uncharacterized protein</fullName>
    </submittedName>
</protein>
<keyword evidence="2" id="KW-1185">Reference proteome</keyword>
<name>A0A931CMG0_9ACTN</name>
<comment type="caution">
    <text evidence="1">The sequence shown here is derived from an EMBL/GenBank/DDBJ whole genome shotgun (WGS) entry which is preliminary data.</text>
</comment>
<accession>A0A931CMG0</accession>
<dbReference type="EMBL" id="JADQTO010000052">
    <property type="protein sequence ID" value="MBG0569081.1"/>
    <property type="molecule type" value="Genomic_DNA"/>
</dbReference>
<organism evidence="1 2">
    <name type="scientific">Actinoplanes aureus</name>
    <dbReference type="NCBI Taxonomy" id="2792083"/>
    <lineage>
        <taxon>Bacteria</taxon>
        <taxon>Bacillati</taxon>
        <taxon>Actinomycetota</taxon>
        <taxon>Actinomycetes</taxon>
        <taxon>Micromonosporales</taxon>
        <taxon>Micromonosporaceae</taxon>
        <taxon>Actinoplanes</taxon>
    </lineage>
</organism>
<evidence type="ECO:0000313" key="1">
    <source>
        <dbReference type="EMBL" id="MBG0569081.1"/>
    </source>
</evidence>
<dbReference type="RefSeq" id="WP_196420848.1">
    <property type="nucleotide sequence ID" value="NZ_JADQTO010000052.1"/>
</dbReference>
<dbReference type="AlphaFoldDB" id="A0A931CMG0"/>
<gene>
    <name evidence="1" type="ORF">I4J89_47500</name>
</gene>
<sequence>MSFLAPISSVTGSGGRRGAAWQIQLRVDFVVNKVMQTHRGQSQDLVKEVIQNQLRIYGVVPNVRQVAQYASAISSLPPNG</sequence>
<proteinExistence type="predicted"/>
<evidence type="ECO:0000313" key="2">
    <source>
        <dbReference type="Proteomes" id="UP000598146"/>
    </source>
</evidence>